<dbReference type="EMBL" id="BQFW01000004">
    <property type="protein sequence ID" value="GJJ71135.1"/>
    <property type="molecule type" value="Genomic_DNA"/>
</dbReference>
<feature type="compositionally biased region" description="Gly residues" evidence="1">
    <location>
        <begin position="867"/>
        <end position="876"/>
    </location>
</feature>
<feature type="region of interest" description="Disordered" evidence="1">
    <location>
        <begin position="230"/>
        <end position="275"/>
    </location>
</feature>
<reference evidence="2" key="1">
    <citation type="submission" date="2021-11" db="EMBL/GenBank/DDBJ databases">
        <authorList>
            <person name="Herlambang A."/>
            <person name="Guo Y."/>
            <person name="Takashima Y."/>
            <person name="Nishizawa T."/>
        </authorList>
    </citation>
    <scope>NUCLEOTIDE SEQUENCE</scope>
    <source>
        <strain evidence="2">E1425</strain>
    </source>
</reference>
<name>A0A9P3H6X7_9FUNG</name>
<sequence>MPLPSPPSAPDTTASSSLHTLPMLEEQSQSDRSIPLQAQLLNSGAAASAVGNLSDGSLNNTMLSGPAVGPAGGGSAFNPQDTMQQDISISSVQGSSSSTPSILSGASLGGTFTSFEAATLSASNSPITSIVEPKLASQETLNLLSMTNMPAAVKDKAHSLPTKDGDTDISTKMQTHWNDILISMVSELGFLESSRMMEAEQLVLSRQQRHKAPGIIEKFMKILQGSFTGDVTDESSSFQSTKRQHMNGMDTDGTPDDSDAIKRRRTDNTHPTREEIENSIVDFMAKKREQINESNRQEFTNGRAREGDMSDTPSQVDDGCARVDARKLNRTIQMKLETVKNEALTKTNPKTSQQMNDPNAAINGLDERLKNIQTHLNLRLVASPSCSIAERVRIVEDVIIQLERDYPVWSAVHFNQPDRVFPPPPAVTTVSRDARNQIIMTSGHLATTLVDSGDVAFADLAASAQYSNAGDSRSIPSGGAIHRGIPVGTGMTGSHIVPGVAGRQAIQDLRSPPTLGQQVPGAAGVTGLSGGSATVIKLKRHGGAGSSSLARAVQQQLAQRKAATGGHVIDETKNNGVHAHSSTIRSGTSSSPGSSLSPTMGFSDPLKPGVTGRGPIKSRRKSIAKGLDPASAMASMNVAHASGIHQATGSSVGASSSGTGGVETALGSVKAKPAAARKPRKKKEDNNSDDPLAPPKATVRAGGGRGKGKGGRPPMGLGLGKGKGGAYREEMLRRAEVEEFGDESDDDIDDNQYFESTPSSAQPTASRATLGGNASLAGSGNGTLLQGNNTFATDNSALARLVSSALQDQANSQAQLQQRQLLAQQLQQQQQQQQDQAQSQQQTKAKKQPRKPSTPQKPPPVRKFGGKSFGMAGGESSGSSSNESSDGEGSGSSGSQSDSSSGSISGSDPGDSD</sequence>
<proteinExistence type="predicted"/>
<feature type="compositionally biased region" description="Low complexity" evidence="1">
    <location>
        <begin position="549"/>
        <end position="563"/>
    </location>
</feature>
<comment type="caution">
    <text evidence="2">The sequence shown here is derived from an EMBL/GenBank/DDBJ whole genome shotgun (WGS) entry which is preliminary data.</text>
</comment>
<dbReference type="OrthoDB" id="5531344at2759"/>
<reference evidence="2" key="2">
    <citation type="journal article" date="2022" name="Microbiol. Resour. Announc.">
        <title>Whole-Genome Sequence of Entomortierella parvispora E1425, a Mucoromycotan Fungus Associated with Burkholderiaceae-Related Endosymbiotic Bacteria.</title>
        <authorList>
            <person name="Herlambang A."/>
            <person name="Guo Y."/>
            <person name="Takashima Y."/>
            <person name="Narisawa K."/>
            <person name="Ohta H."/>
            <person name="Nishizawa T."/>
        </authorList>
    </citation>
    <scope>NUCLEOTIDE SEQUENCE</scope>
    <source>
        <strain evidence="2">E1425</strain>
    </source>
</reference>
<feature type="region of interest" description="Disordered" evidence="1">
    <location>
        <begin position="806"/>
        <end position="913"/>
    </location>
</feature>
<feature type="compositionally biased region" description="Acidic residues" evidence="1">
    <location>
        <begin position="738"/>
        <end position="752"/>
    </location>
</feature>
<feature type="region of interest" description="Disordered" evidence="1">
    <location>
        <begin position="648"/>
        <end position="789"/>
    </location>
</feature>
<feature type="compositionally biased region" description="Low complexity" evidence="1">
    <location>
        <begin position="769"/>
        <end position="778"/>
    </location>
</feature>
<organism evidence="2 3">
    <name type="scientific">Entomortierella parvispora</name>
    <dbReference type="NCBI Taxonomy" id="205924"/>
    <lineage>
        <taxon>Eukaryota</taxon>
        <taxon>Fungi</taxon>
        <taxon>Fungi incertae sedis</taxon>
        <taxon>Mucoromycota</taxon>
        <taxon>Mortierellomycotina</taxon>
        <taxon>Mortierellomycetes</taxon>
        <taxon>Mortierellales</taxon>
        <taxon>Mortierellaceae</taxon>
        <taxon>Entomortierella</taxon>
    </lineage>
</organism>
<evidence type="ECO:0000313" key="2">
    <source>
        <dbReference type="EMBL" id="GJJ71135.1"/>
    </source>
</evidence>
<feature type="region of interest" description="Disordered" evidence="1">
    <location>
        <begin position="290"/>
        <end position="318"/>
    </location>
</feature>
<keyword evidence="3" id="KW-1185">Reference proteome</keyword>
<feature type="region of interest" description="Disordered" evidence="1">
    <location>
        <begin position="1"/>
        <end position="33"/>
    </location>
</feature>
<feature type="compositionally biased region" description="Basic and acidic residues" evidence="1">
    <location>
        <begin position="266"/>
        <end position="275"/>
    </location>
</feature>
<protein>
    <submittedName>
        <fullName evidence="2">Uncharacterized protein</fullName>
    </submittedName>
</protein>
<feature type="compositionally biased region" description="Basic and acidic residues" evidence="1">
    <location>
        <begin position="726"/>
        <end position="737"/>
    </location>
</feature>
<gene>
    <name evidence="2" type="ORF">EMPS_03485</name>
</gene>
<feature type="compositionally biased region" description="Polar residues" evidence="1">
    <location>
        <begin position="753"/>
        <end position="767"/>
    </location>
</feature>
<feature type="compositionally biased region" description="Polar residues" evidence="1">
    <location>
        <begin position="230"/>
        <end position="241"/>
    </location>
</feature>
<feature type="compositionally biased region" description="Low complexity" evidence="1">
    <location>
        <begin position="648"/>
        <end position="657"/>
    </location>
</feature>
<evidence type="ECO:0000256" key="1">
    <source>
        <dbReference type="SAM" id="MobiDB-lite"/>
    </source>
</evidence>
<feature type="compositionally biased region" description="Low complexity" evidence="1">
    <location>
        <begin position="581"/>
        <end position="599"/>
    </location>
</feature>
<feature type="compositionally biased region" description="Gly residues" evidence="1">
    <location>
        <begin position="701"/>
        <end position="725"/>
    </location>
</feature>
<evidence type="ECO:0000313" key="3">
    <source>
        <dbReference type="Proteomes" id="UP000827284"/>
    </source>
</evidence>
<feature type="region of interest" description="Disordered" evidence="1">
    <location>
        <begin position="547"/>
        <end position="628"/>
    </location>
</feature>
<feature type="compositionally biased region" description="Low complexity" evidence="1">
    <location>
        <begin position="893"/>
        <end position="913"/>
    </location>
</feature>
<feature type="compositionally biased region" description="Low complexity" evidence="1">
    <location>
        <begin position="806"/>
        <end position="842"/>
    </location>
</feature>
<accession>A0A9P3H6X7</accession>
<dbReference type="AlphaFoldDB" id="A0A9P3H6X7"/>
<dbReference type="Proteomes" id="UP000827284">
    <property type="component" value="Unassembled WGS sequence"/>
</dbReference>